<proteinExistence type="predicted"/>
<dbReference type="AlphaFoldDB" id="A0A5C7F316"/>
<evidence type="ECO:0000313" key="2">
    <source>
        <dbReference type="Proteomes" id="UP000321907"/>
    </source>
</evidence>
<accession>A0A5C7F316</accession>
<sequence length="612" mass="69648">MVSTDFIAACQRLKDLDLSAGNAVVLDVAVTEVMPPSYEMPYRATLGETFARSGPAPARNRRGQWHELVQHLHDLRYITEAYFVAWHERRAADKAPLPPQLAHIYAGIRVYLAEEDYPLYSELAPFPDTTFTERTEWVEKHLSILVFRLSQFTSFDDEMEPPAGYRVGEQTVYGRSLLFRVRVLFAFGQQDFADKIYFDTSLLGYLVALNNGLGDPVREFMPTAATAELPFTLWRYLLSWDQLFAAFRKQNRFVANDAGNRMPYILVYDIEEQVGGAAVELSRQEERRRDRLQRKLEKRLRNARLHQETGGNQLGLRLLQLGLWRAGFYVGAIDGAFGPVSHAALRDLLAQEWDADRPVVSQRQLGLALQSGDENEGRVWVADLRAVGNILEAYAPASGAEADWEENAVWESINTKAVDPDWEEEILKRRDAVAQLYPDQRVNPLRRIYYGLRGLLRSAFRAIGKILKWVIDRVGAVAGAIFSFLKATVKRIQEGIGLFFEGFRYFTHYLLGKPFITTGPEREDGTATIMATRLVLDFDTTNFVSSGVTDEDITNHRNTLRRLREGLDFFLETVGKIFNLIGSLTTPMGWIRLGVLIAREVRRVLRGERMLA</sequence>
<dbReference type="Proteomes" id="UP000321907">
    <property type="component" value="Unassembled WGS sequence"/>
</dbReference>
<keyword evidence="2" id="KW-1185">Reference proteome</keyword>
<protein>
    <recommendedName>
        <fullName evidence="3">Peptidoglycan binding protein</fullName>
    </recommendedName>
</protein>
<evidence type="ECO:0008006" key="3">
    <source>
        <dbReference type="Google" id="ProtNLM"/>
    </source>
</evidence>
<dbReference type="OrthoDB" id="1489470at2"/>
<reference evidence="1 2" key="1">
    <citation type="submission" date="2019-08" db="EMBL/GenBank/DDBJ databases">
        <title>Lewinella sp. strain SSH13 Genome sequencing and assembly.</title>
        <authorList>
            <person name="Kim I."/>
        </authorList>
    </citation>
    <scope>NUCLEOTIDE SEQUENCE [LARGE SCALE GENOMIC DNA]</scope>
    <source>
        <strain evidence="1 2">SSH13</strain>
    </source>
</reference>
<organism evidence="1 2">
    <name type="scientific">Neolewinella aurantiaca</name>
    <dbReference type="NCBI Taxonomy" id="2602767"/>
    <lineage>
        <taxon>Bacteria</taxon>
        <taxon>Pseudomonadati</taxon>
        <taxon>Bacteroidota</taxon>
        <taxon>Saprospiria</taxon>
        <taxon>Saprospirales</taxon>
        <taxon>Lewinellaceae</taxon>
        <taxon>Neolewinella</taxon>
    </lineage>
</organism>
<comment type="caution">
    <text evidence="1">The sequence shown here is derived from an EMBL/GenBank/DDBJ whole genome shotgun (WGS) entry which is preliminary data.</text>
</comment>
<evidence type="ECO:0000313" key="1">
    <source>
        <dbReference type="EMBL" id="TXF84713.1"/>
    </source>
</evidence>
<dbReference type="RefSeq" id="WP_147932768.1">
    <property type="nucleotide sequence ID" value="NZ_VOXD01000052.1"/>
</dbReference>
<name>A0A5C7F316_9BACT</name>
<dbReference type="EMBL" id="VOXD01000052">
    <property type="protein sequence ID" value="TXF84713.1"/>
    <property type="molecule type" value="Genomic_DNA"/>
</dbReference>
<gene>
    <name evidence="1" type="ORF">FUA23_21110</name>
</gene>